<feature type="region of interest" description="Disordered" evidence="1">
    <location>
        <begin position="1"/>
        <end position="22"/>
    </location>
</feature>
<evidence type="ECO:0000259" key="2">
    <source>
        <dbReference type="Pfam" id="PF06974"/>
    </source>
</evidence>
<name>A0ABS7TMN7_9BACT</name>
<dbReference type="EMBL" id="JAIRAU010000005">
    <property type="protein sequence ID" value="MBZ5709351.1"/>
    <property type="molecule type" value="Genomic_DNA"/>
</dbReference>
<proteinExistence type="predicted"/>
<feature type="compositionally biased region" description="Basic and acidic residues" evidence="1">
    <location>
        <begin position="1"/>
        <end position="14"/>
    </location>
</feature>
<comment type="caution">
    <text evidence="3">The sequence shown here is derived from an EMBL/GenBank/DDBJ whole genome shotgun (WGS) entry which is preliminary data.</text>
</comment>
<keyword evidence="4" id="KW-1185">Reference proteome</keyword>
<evidence type="ECO:0000313" key="4">
    <source>
        <dbReference type="Proteomes" id="UP001139031"/>
    </source>
</evidence>
<dbReference type="InterPro" id="IPR009721">
    <property type="entry name" value="O-acyltransferase_WSD1_C"/>
</dbReference>
<feature type="domain" description="O-acyltransferase WSD1 C-terminal" evidence="2">
    <location>
        <begin position="45"/>
        <end position="132"/>
    </location>
</feature>
<accession>A0ABS7TMN7</accession>
<evidence type="ECO:0000256" key="1">
    <source>
        <dbReference type="SAM" id="MobiDB-lite"/>
    </source>
</evidence>
<sequence length="151" mass="16462">MAARWRAQDSRPHFAADASDAANDRTRRELPLHGVAVGVDAQLFMNQVLPRLPRPPVNLVISKVRGARETQYLVGSALDSVYLGGPLLEQIGLNLTVWSYRDTVHLAAVGCPDTIPDPRLLLAECEHALAELVVAVQRSGPECGHLVMSHE</sequence>
<dbReference type="Pfam" id="PF06974">
    <property type="entry name" value="WS_DGAT_C"/>
    <property type="match status" value="1"/>
</dbReference>
<protein>
    <submittedName>
        <fullName evidence="3">WSD1 family O-acyltransferase</fullName>
    </submittedName>
</protein>
<reference evidence="3" key="1">
    <citation type="submission" date="2021-08" db="EMBL/GenBank/DDBJ databases">
        <authorList>
            <person name="Stevens D.C."/>
        </authorList>
    </citation>
    <scope>NUCLEOTIDE SEQUENCE</scope>
    <source>
        <strain evidence="3">DSM 53165</strain>
    </source>
</reference>
<dbReference type="Proteomes" id="UP001139031">
    <property type="component" value="Unassembled WGS sequence"/>
</dbReference>
<evidence type="ECO:0000313" key="3">
    <source>
        <dbReference type="EMBL" id="MBZ5709351.1"/>
    </source>
</evidence>
<organism evidence="3 4">
    <name type="scientific">Nannocystis pusilla</name>
    <dbReference type="NCBI Taxonomy" id="889268"/>
    <lineage>
        <taxon>Bacteria</taxon>
        <taxon>Pseudomonadati</taxon>
        <taxon>Myxococcota</taxon>
        <taxon>Polyangia</taxon>
        <taxon>Nannocystales</taxon>
        <taxon>Nannocystaceae</taxon>
        <taxon>Nannocystis</taxon>
    </lineage>
</organism>
<gene>
    <name evidence="3" type="ORF">K7C98_08775</name>
</gene>
<dbReference type="RefSeq" id="WP_224191126.1">
    <property type="nucleotide sequence ID" value="NZ_JAIRAU010000005.1"/>
</dbReference>